<proteinExistence type="predicted"/>
<accession>A0A2A2L7I0</accession>
<keyword evidence="1" id="KW-0560">Oxidoreductase</keyword>
<dbReference type="AlphaFoldDB" id="A0A2A2L7I0"/>
<gene>
    <name evidence="2" type="ORF">WR25_12572</name>
</gene>
<protein>
    <submittedName>
        <fullName evidence="2">Uncharacterized protein</fullName>
    </submittedName>
</protein>
<dbReference type="InterPro" id="IPR002347">
    <property type="entry name" value="SDR_fam"/>
</dbReference>
<evidence type="ECO:0000256" key="1">
    <source>
        <dbReference type="ARBA" id="ARBA00023002"/>
    </source>
</evidence>
<dbReference type="InterPro" id="IPR020904">
    <property type="entry name" value="Sc_DH/Rdtase_CS"/>
</dbReference>
<dbReference type="Proteomes" id="UP000218231">
    <property type="component" value="Unassembled WGS sequence"/>
</dbReference>
<dbReference type="PROSITE" id="PS00061">
    <property type="entry name" value="ADH_SHORT"/>
    <property type="match status" value="1"/>
</dbReference>
<sequence>MTVEIHIIDFDDHTGRKSNLSRQTSICWIVQRERGISVASLLSISPSILSKIEPILALSLANSRGYPSSPPFTPFLLYLSSLFISAFLYIVSNLFSSFVYLEAETVSEIVASGVPPSNVIVVRGDLREESVQREIIQKTIDTFGKIDILINNAGGIGPDMCGRSDFNQNMDDFDYLFNLNLRAAVTLTKLALPYLVESKGEIINTSSIAGLPTAATNLLYYSMTKAALDQYTRTLAVKMIREGVRVNSVNPGIVNTKIFNKHGRASEDIVKALSEDPLAVPAGYYGLPEDIANAVAFLADRKVSRYIVGHTLVIDGGTSLVTKLLNCDILELGREMADK</sequence>
<dbReference type="SUPFAM" id="SSF51735">
    <property type="entry name" value="NAD(P)-binding Rossmann-fold domains"/>
    <property type="match status" value="1"/>
</dbReference>
<evidence type="ECO:0000313" key="2">
    <source>
        <dbReference type="EMBL" id="PAV82114.1"/>
    </source>
</evidence>
<dbReference type="InterPro" id="IPR036291">
    <property type="entry name" value="NAD(P)-bd_dom_sf"/>
</dbReference>
<evidence type="ECO:0000313" key="3">
    <source>
        <dbReference type="Proteomes" id="UP000218231"/>
    </source>
</evidence>
<dbReference type="PRINTS" id="PR00081">
    <property type="entry name" value="GDHRDH"/>
</dbReference>
<dbReference type="Pfam" id="PF13561">
    <property type="entry name" value="adh_short_C2"/>
    <property type="match status" value="1"/>
</dbReference>
<organism evidence="2 3">
    <name type="scientific">Diploscapter pachys</name>
    <dbReference type="NCBI Taxonomy" id="2018661"/>
    <lineage>
        <taxon>Eukaryota</taxon>
        <taxon>Metazoa</taxon>
        <taxon>Ecdysozoa</taxon>
        <taxon>Nematoda</taxon>
        <taxon>Chromadorea</taxon>
        <taxon>Rhabditida</taxon>
        <taxon>Rhabditina</taxon>
        <taxon>Rhabditomorpha</taxon>
        <taxon>Rhabditoidea</taxon>
        <taxon>Rhabditidae</taxon>
        <taxon>Diploscapter</taxon>
    </lineage>
</organism>
<dbReference type="PANTHER" id="PTHR44115:SF2">
    <property type="entry name" value="NAD(P)-BINDING PROTEIN"/>
    <property type="match status" value="1"/>
</dbReference>
<dbReference type="Gene3D" id="3.40.50.720">
    <property type="entry name" value="NAD(P)-binding Rossmann-like Domain"/>
    <property type="match status" value="1"/>
</dbReference>
<dbReference type="GO" id="GO:0016491">
    <property type="term" value="F:oxidoreductase activity"/>
    <property type="evidence" value="ECO:0007669"/>
    <property type="project" value="UniProtKB-KW"/>
</dbReference>
<dbReference type="PANTHER" id="PTHR44115">
    <property type="entry name" value="PROTEIN CBG09704"/>
    <property type="match status" value="1"/>
</dbReference>
<reference evidence="2 3" key="1">
    <citation type="journal article" date="2017" name="Curr. Biol.">
        <title>Genome architecture and evolution of a unichromosomal asexual nematode.</title>
        <authorList>
            <person name="Fradin H."/>
            <person name="Zegar C."/>
            <person name="Gutwein M."/>
            <person name="Lucas J."/>
            <person name="Kovtun M."/>
            <person name="Corcoran D."/>
            <person name="Baugh L.R."/>
            <person name="Kiontke K."/>
            <person name="Gunsalus K."/>
            <person name="Fitch D.H."/>
            <person name="Piano F."/>
        </authorList>
    </citation>
    <scope>NUCLEOTIDE SEQUENCE [LARGE SCALE GENOMIC DNA]</scope>
    <source>
        <strain evidence="2">PF1309</strain>
    </source>
</reference>
<name>A0A2A2L7I0_9BILA</name>
<dbReference type="PRINTS" id="PR00080">
    <property type="entry name" value="SDRFAMILY"/>
</dbReference>
<dbReference type="OrthoDB" id="47007at2759"/>
<dbReference type="STRING" id="2018661.A0A2A2L7I0"/>
<comment type="caution">
    <text evidence="2">The sequence shown here is derived from an EMBL/GenBank/DDBJ whole genome shotgun (WGS) entry which is preliminary data.</text>
</comment>
<dbReference type="EMBL" id="LIAE01007078">
    <property type="protein sequence ID" value="PAV82114.1"/>
    <property type="molecule type" value="Genomic_DNA"/>
</dbReference>
<keyword evidence="3" id="KW-1185">Reference proteome</keyword>